<reference evidence="1 2" key="1">
    <citation type="submission" date="2018-06" db="EMBL/GenBank/DDBJ databases">
        <authorList>
            <consortium name="Pathogen Informatics"/>
            <person name="Doyle S."/>
        </authorList>
    </citation>
    <scope>NUCLEOTIDE SEQUENCE [LARGE SCALE GENOMIC DNA]</scope>
    <source>
        <strain evidence="1 2">NCTC11842</strain>
    </source>
</reference>
<dbReference type="AlphaFoldDB" id="A0A2X2BYM2"/>
<protein>
    <submittedName>
        <fullName evidence="1">Uncharacterized protein</fullName>
    </submittedName>
</protein>
<evidence type="ECO:0000313" key="1">
    <source>
        <dbReference type="EMBL" id="SPZ00204.1"/>
    </source>
</evidence>
<dbReference type="EMBL" id="UAUF01000002">
    <property type="protein sequence ID" value="SPZ00204.1"/>
    <property type="molecule type" value="Genomic_DNA"/>
</dbReference>
<proteinExistence type="predicted"/>
<name>A0A2X2BYM2_PSELU</name>
<dbReference type="Proteomes" id="UP000250443">
    <property type="component" value="Unassembled WGS sequence"/>
</dbReference>
<evidence type="ECO:0000313" key="2">
    <source>
        <dbReference type="Proteomes" id="UP000250443"/>
    </source>
</evidence>
<gene>
    <name evidence="1" type="ORF">NCTC11842_00349</name>
</gene>
<dbReference type="RefSeq" id="WP_139272300.1">
    <property type="nucleotide sequence ID" value="NZ_FQYS01000025.1"/>
</dbReference>
<sequence>MTRALNPNHSNDYRKYQMERLFEQAASYLSNQPYLAQLLNSHRASIMDAEATALARFQLVLHGIHEAGGLKEDQFEHLAGIILAGQAEGWLI</sequence>
<organism evidence="1 2">
    <name type="scientific">Pseudomonas luteola</name>
    <dbReference type="NCBI Taxonomy" id="47886"/>
    <lineage>
        <taxon>Bacteria</taxon>
        <taxon>Pseudomonadati</taxon>
        <taxon>Pseudomonadota</taxon>
        <taxon>Gammaproteobacteria</taxon>
        <taxon>Pseudomonadales</taxon>
        <taxon>Pseudomonadaceae</taxon>
        <taxon>Pseudomonas</taxon>
    </lineage>
</organism>
<accession>A0A2X2BYM2</accession>